<evidence type="ECO:0000313" key="3">
    <source>
        <dbReference type="EMBL" id="SDK01441.1"/>
    </source>
</evidence>
<dbReference type="Pfam" id="PF01321">
    <property type="entry name" value="Creatinase_N"/>
    <property type="match status" value="1"/>
</dbReference>
<feature type="domain" description="Creatinase N-terminal" evidence="2">
    <location>
        <begin position="6"/>
        <end position="137"/>
    </location>
</feature>
<dbReference type="Pfam" id="PF00557">
    <property type="entry name" value="Peptidase_M24"/>
    <property type="match status" value="1"/>
</dbReference>
<dbReference type="SUPFAM" id="SSF55920">
    <property type="entry name" value="Creatinase/aminopeptidase"/>
    <property type="match status" value="1"/>
</dbReference>
<sequence>MKNIALEKLCKEMSNQGINGFMLGVSTDLEYFTGFHPKSCSRFQALFVMDNGKKFYIVPEILQEEAIEVLPESTTIVSWADDEYFLKKLSTAVDEFGLNNKVIAVNEGIKAIDLLDIQNIMKAKFHNGKDILEKIRVRKTAEEIHNLREAAKLADAVMEDLTKYIRPGIQEKDIKKKIEELFSQKGADELAFDPIIASGPNSSKPHYNDAQRYIQEEDIIILDFGCRYKGYCSDISRTLFVGGATPKQKDIYNIIYRANAEAKEMVKPGITAETVDKAARTIIKDAGYGQYFLCRTGHGIGMAVHESPYIKTGNQEILQEGMAFSIEPGIYLSGQFGMRIEDIVVVTDNGVEVLNQFPRELIVL</sequence>
<dbReference type="SUPFAM" id="SSF53092">
    <property type="entry name" value="Creatinase/prolidase N-terminal domain"/>
    <property type="match status" value="1"/>
</dbReference>
<dbReference type="GO" id="GO:0004177">
    <property type="term" value="F:aminopeptidase activity"/>
    <property type="evidence" value="ECO:0007669"/>
    <property type="project" value="UniProtKB-ARBA"/>
</dbReference>
<dbReference type="PANTHER" id="PTHR46112">
    <property type="entry name" value="AMINOPEPTIDASE"/>
    <property type="match status" value="1"/>
</dbReference>
<dbReference type="InterPro" id="IPR036005">
    <property type="entry name" value="Creatinase/aminopeptidase-like"/>
</dbReference>
<dbReference type="AlphaFoldDB" id="A0A1G8YFF3"/>
<dbReference type="GO" id="GO:0008235">
    <property type="term" value="F:metalloexopeptidase activity"/>
    <property type="evidence" value="ECO:0007669"/>
    <property type="project" value="UniProtKB-ARBA"/>
</dbReference>
<proteinExistence type="predicted"/>
<protein>
    <submittedName>
        <fullName evidence="3">Xaa-Pro dipeptidase</fullName>
    </submittedName>
</protein>
<dbReference type="Gene3D" id="3.90.230.10">
    <property type="entry name" value="Creatinase/methionine aminopeptidase superfamily"/>
    <property type="match status" value="1"/>
</dbReference>
<dbReference type="RefSeq" id="WP_176762016.1">
    <property type="nucleotide sequence ID" value="NZ_FNFP01000001.1"/>
</dbReference>
<evidence type="ECO:0000259" key="2">
    <source>
        <dbReference type="Pfam" id="PF01321"/>
    </source>
</evidence>
<feature type="domain" description="Peptidase M24" evidence="1">
    <location>
        <begin position="146"/>
        <end position="348"/>
    </location>
</feature>
<gene>
    <name evidence="3" type="ORF">SAMN05660472_00522</name>
</gene>
<organism evidence="3 4">
    <name type="scientific">Natronincola ferrireducens</name>
    <dbReference type="NCBI Taxonomy" id="393762"/>
    <lineage>
        <taxon>Bacteria</taxon>
        <taxon>Bacillati</taxon>
        <taxon>Bacillota</taxon>
        <taxon>Clostridia</taxon>
        <taxon>Peptostreptococcales</taxon>
        <taxon>Natronincolaceae</taxon>
        <taxon>Natronincola</taxon>
    </lineage>
</organism>
<dbReference type="InterPro" id="IPR001714">
    <property type="entry name" value="Pept_M24_MAP"/>
</dbReference>
<dbReference type="Proteomes" id="UP000198718">
    <property type="component" value="Unassembled WGS sequence"/>
</dbReference>
<dbReference type="PANTHER" id="PTHR46112:SF2">
    <property type="entry name" value="XAA-PRO AMINOPEPTIDASE P-RELATED"/>
    <property type="match status" value="1"/>
</dbReference>
<evidence type="ECO:0000259" key="1">
    <source>
        <dbReference type="Pfam" id="PF00557"/>
    </source>
</evidence>
<dbReference type="EMBL" id="FNFP01000001">
    <property type="protein sequence ID" value="SDK01441.1"/>
    <property type="molecule type" value="Genomic_DNA"/>
</dbReference>
<dbReference type="STRING" id="393762.SAMN05660472_00522"/>
<dbReference type="InterPro" id="IPR000994">
    <property type="entry name" value="Pept_M24"/>
</dbReference>
<dbReference type="CDD" id="cd01092">
    <property type="entry name" value="APP-like"/>
    <property type="match status" value="1"/>
</dbReference>
<dbReference type="PRINTS" id="PR00599">
    <property type="entry name" value="MAPEPTIDASE"/>
</dbReference>
<dbReference type="Gene3D" id="3.40.350.10">
    <property type="entry name" value="Creatinase/prolidase N-terminal domain"/>
    <property type="match status" value="1"/>
</dbReference>
<keyword evidence="4" id="KW-1185">Reference proteome</keyword>
<dbReference type="InterPro" id="IPR029149">
    <property type="entry name" value="Creatin/AminoP/Spt16_N"/>
</dbReference>
<accession>A0A1G8YFF3</accession>
<evidence type="ECO:0000313" key="4">
    <source>
        <dbReference type="Proteomes" id="UP000198718"/>
    </source>
</evidence>
<dbReference type="InterPro" id="IPR000587">
    <property type="entry name" value="Creatinase_N"/>
</dbReference>
<reference evidence="3 4" key="1">
    <citation type="submission" date="2016-10" db="EMBL/GenBank/DDBJ databases">
        <authorList>
            <person name="de Groot N.N."/>
        </authorList>
    </citation>
    <scope>NUCLEOTIDE SEQUENCE [LARGE SCALE GENOMIC DNA]</scope>
    <source>
        <strain evidence="3 4">DSM 18346</strain>
    </source>
</reference>
<dbReference type="InterPro" id="IPR050659">
    <property type="entry name" value="Peptidase_M24B"/>
</dbReference>
<name>A0A1G8YFF3_9FIRM</name>